<reference evidence="1" key="1">
    <citation type="submission" date="2018-11" db="EMBL/GenBank/DDBJ databases">
        <authorList>
            <consortium name="Pathogen Informatics"/>
        </authorList>
    </citation>
    <scope>NUCLEOTIDE SEQUENCE</scope>
</reference>
<dbReference type="AlphaFoldDB" id="A0A3S5FBR2"/>
<proteinExistence type="predicted"/>
<dbReference type="EMBL" id="CAAALY010002483">
    <property type="protein sequence ID" value="VEL07793.1"/>
    <property type="molecule type" value="Genomic_DNA"/>
</dbReference>
<dbReference type="Proteomes" id="UP000784294">
    <property type="component" value="Unassembled WGS sequence"/>
</dbReference>
<protein>
    <submittedName>
        <fullName evidence="1">Uncharacterized protein</fullName>
    </submittedName>
</protein>
<gene>
    <name evidence="1" type="ORF">PXEA_LOCUS1233</name>
</gene>
<sequence>MVLASAGFAGRSPQAAVVAGRLYTCMSSKRVVVVVVVVVGPDERSQSINEMRPRNSASANGAGEKETFLNAVLVTLGRTFQLLRGGMVELQPRPVLDRFKSCSISFLLLRVVTSASGPSGLCSNSPPTRRPRVCRLDCGKSVPCQPGMGHLGDFVITPVRFTSI</sequence>
<comment type="caution">
    <text evidence="1">The sequence shown here is derived from an EMBL/GenBank/DDBJ whole genome shotgun (WGS) entry which is preliminary data.</text>
</comment>
<accession>A0A3S5FBR2</accession>
<evidence type="ECO:0000313" key="1">
    <source>
        <dbReference type="EMBL" id="VEL07793.1"/>
    </source>
</evidence>
<keyword evidence="2" id="KW-1185">Reference proteome</keyword>
<organism evidence="1 2">
    <name type="scientific">Protopolystoma xenopodis</name>
    <dbReference type="NCBI Taxonomy" id="117903"/>
    <lineage>
        <taxon>Eukaryota</taxon>
        <taxon>Metazoa</taxon>
        <taxon>Spiralia</taxon>
        <taxon>Lophotrochozoa</taxon>
        <taxon>Platyhelminthes</taxon>
        <taxon>Monogenea</taxon>
        <taxon>Polyopisthocotylea</taxon>
        <taxon>Polystomatidea</taxon>
        <taxon>Polystomatidae</taxon>
        <taxon>Protopolystoma</taxon>
    </lineage>
</organism>
<evidence type="ECO:0000313" key="2">
    <source>
        <dbReference type="Proteomes" id="UP000784294"/>
    </source>
</evidence>
<name>A0A3S5FBR2_9PLAT</name>